<dbReference type="Proteomes" id="UP000322214">
    <property type="component" value="Chromosome"/>
</dbReference>
<dbReference type="EMBL" id="CP042912">
    <property type="protein sequence ID" value="QEG23189.1"/>
    <property type="molecule type" value="Genomic_DNA"/>
</dbReference>
<feature type="repeat" description="ANK" evidence="3">
    <location>
        <begin position="161"/>
        <end position="193"/>
    </location>
</feature>
<dbReference type="GO" id="GO:0004842">
    <property type="term" value="F:ubiquitin-protein transferase activity"/>
    <property type="evidence" value="ECO:0007669"/>
    <property type="project" value="TreeGrafter"/>
</dbReference>
<keyword evidence="2 3" id="KW-0040">ANK repeat</keyword>
<protein>
    <submittedName>
        <fullName evidence="5">Ankyrin repeats (3 copies)</fullName>
    </submittedName>
</protein>
<gene>
    <name evidence="5" type="ORF">MFFC18_30850</name>
</gene>
<dbReference type="PROSITE" id="PS50297">
    <property type="entry name" value="ANK_REP_REGION"/>
    <property type="match status" value="3"/>
</dbReference>
<accession>A0A5B9PCH0</accession>
<dbReference type="RefSeq" id="WP_148618883.1">
    <property type="nucleotide sequence ID" value="NZ_CP042912.1"/>
</dbReference>
<keyword evidence="1" id="KW-0677">Repeat</keyword>
<dbReference type="InterPro" id="IPR002110">
    <property type="entry name" value="Ankyrin_rpt"/>
</dbReference>
<sequence length="375" mass="41301">MTVRLTGKTGDFLKLAVSAAGRGDLKAVKSVLEQRPHWHKHVGSHGRTMLWEAAHRGKLEVVKFLADRAADINACGTHYTPYFVEVSALCISVHKKHHAVAEFLRSSGAKSNIHMAAFLGDLNSLKKFLSRSPKRLNLGHPQHKMAGKDEDGLEFVSRAAPWATPLCYALRGGDIETVKFLIEAGATIDGFDEQMFIAADDNFEMVKALLENGADKKFAPRVCPDGSELYKLVASYGVRMSKAELNEELVYLCRGDRGGDPETVRQMLQHGADVNFQDSKGKTALHRAAKAGFVETTSILLENGASVYVRDRDQETPLFDAARSTIKKTVQQLAVIDMLLQAGADVETKNRKDQLPASVARKPEVRKRLNARKAP</sequence>
<dbReference type="SUPFAM" id="SSF48403">
    <property type="entry name" value="Ankyrin repeat"/>
    <property type="match status" value="1"/>
</dbReference>
<feature type="repeat" description="ANK" evidence="3">
    <location>
        <begin position="313"/>
        <end position="351"/>
    </location>
</feature>
<dbReference type="PRINTS" id="PR01415">
    <property type="entry name" value="ANKYRIN"/>
</dbReference>
<evidence type="ECO:0000256" key="2">
    <source>
        <dbReference type="ARBA" id="ARBA00023043"/>
    </source>
</evidence>
<evidence type="ECO:0000256" key="4">
    <source>
        <dbReference type="SAM" id="MobiDB-lite"/>
    </source>
</evidence>
<proteinExistence type="predicted"/>
<dbReference type="PANTHER" id="PTHR24171:SF8">
    <property type="entry name" value="BRCA1-ASSOCIATED RING DOMAIN PROTEIN 1"/>
    <property type="match status" value="1"/>
</dbReference>
<keyword evidence="6" id="KW-1185">Reference proteome</keyword>
<name>A0A5B9PCH0_9BACT</name>
<feature type="repeat" description="ANK" evidence="3">
    <location>
        <begin position="280"/>
        <end position="312"/>
    </location>
</feature>
<evidence type="ECO:0000313" key="5">
    <source>
        <dbReference type="EMBL" id="QEG23189.1"/>
    </source>
</evidence>
<reference evidence="5 6" key="1">
    <citation type="submission" date="2019-08" db="EMBL/GenBank/DDBJ databases">
        <title>Deep-cultivation of Planctomycetes and their phenomic and genomic characterization uncovers novel biology.</title>
        <authorList>
            <person name="Wiegand S."/>
            <person name="Jogler M."/>
            <person name="Boedeker C."/>
            <person name="Pinto D."/>
            <person name="Vollmers J."/>
            <person name="Rivas-Marin E."/>
            <person name="Kohn T."/>
            <person name="Peeters S.H."/>
            <person name="Heuer A."/>
            <person name="Rast P."/>
            <person name="Oberbeckmann S."/>
            <person name="Bunk B."/>
            <person name="Jeske O."/>
            <person name="Meyerdierks A."/>
            <person name="Storesund J.E."/>
            <person name="Kallscheuer N."/>
            <person name="Luecker S."/>
            <person name="Lage O.M."/>
            <person name="Pohl T."/>
            <person name="Merkel B.J."/>
            <person name="Hornburger P."/>
            <person name="Mueller R.-W."/>
            <person name="Bruemmer F."/>
            <person name="Labrenz M."/>
            <person name="Spormann A.M."/>
            <person name="Op den Camp H."/>
            <person name="Overmann J."/>
            <person name="Amann R."/>
            <person name="Jetten M.S.M."/>
            <person name="Mascher T."/>
            <person name="Medema M.H."/>
            <person name="Devos D.P."/>
            <person name="Kaster A.-K."/>
            <person name="Ovreas L."/>
            <person name="Rohde M."/>
            <person name="Galperin M.Y."/>
            <person name="Jogler C."/>
        </authorList>
    </citation>
    <scope>NUCLEOTIDE SEQUENCE [LARGE SCALE GENOMIC DNA]</scope>
    <source>
        <strain evidence="5 6">FC18</strain>
    </source>
</reference>
<dbReference type="InterPro" id="IPR036770">
    <property type="entry name" value="Ankyrin_rpt-contain_sf"/>
</dbReference>
<evidence type="ECO:0000313" key="6">
    <source>
        <dbReference type="Proteomes" id="UP000322214"/>
    </source>
</evidence>
<feature type="repeat" description="ANK" evidence="3">
    <location>
        <begin position="45"/>
        <end position="77"/>
    </location>
</feature>
<dbReference type="SMART" id="SM00248">
    <property type="entry name" value="ANK"/>
    <property type="match status" value="6"/>
</dbReference>
<dbReference type="OrthoDB" id="9772065at2"/>
<dbReference type="STRING" id="980251.GCA_001642875_00481"/>
<dbReference type="PROSITE" id="PS50088">
    <property type="entry name" value="ANK_REPEAT"/>
    <property type="match status" value="4"/>
</dbReference>
<evidence type="ECO:0000256" key="3">
    <source>
        <dbReference type="PROSITE-ProRule" id="PRU00023"/>
    </source>
</evidence>
<feature type="region of interest" description="Disordered" evidence="4">
    <location>
        <begin position="350"/>
        <end position="375"/>
    </location>
</feature>
<dbReference type="Pfam" id="PF12796">
    <property type="entry name" value="Ank_2"/>
    <property type="match status" value="3"/>
</dbReference>
<dbReference type="GO" id="GO:0085020">
    <property type="term" value="P:protein K6-linked ubiquitination"/>
    <property type="evidence" value="ECO:0007669"/>
    <property type="project" value="TreeGrafter"/>
</dbReference>
<organism evidence="5 6">
    <name type="scientific">Mariniblastus fucicola</name>
    <dbReference type="NCBI Taxonomy" id="980251"/>
    <lineage>
        <taxon>Bacteria</taxon>
        <taxon>Pseudomonadati</taxon>
        <taxon>Planctomycetota</taxon>
        <taxon>Planctomycetia</taxon>
        <taxon>Pirellulales</taxon>
        <taxon>Pirellulaceae</taxon>
        <taxon>Mariniblastus</taxon>
    </lineage>
</organism>
<dbReference type="KEGG" id="mff:MFFC18_30850"/>
<evidence type="ECO:0000256" key="1">
    <source>
        <dbReference type="ARBA" id="ARBA00022737"/>
    </source>
</evidence>
<dbReference type="PANTHER" id="PTHR24171">
    <property type="entry name" value="ANKYRIN REPEAT DOMAIN-CONTAINING PROTEIN 39-RELATED"/>
    <property type="match status" value="1"/>
</dbReference>
<dbReference type="Gene3D" id="1.25.40.20">
    <property type="entry name" value="Ankyrin repeat-containing domain"/>
    <property type="match status" value="3"/>
</dbReference>
<dbReference type="AlphaFoldDB" id="A0A5B9PCH0"/>